<dbReference type="Pfam" id="PF01012">
    <property type="entry name" value="ETF"/>
    <property type="match status" value="1"/>
</dbReference>
<dbReference type="PANTHER" id="PTHR21294:SF8">
    <property type="entry name" value="ELECTRON TRANSFER FLAVOPROTEIN SUBUNIT BETA"/>
    <property type="match status" value="1"/>
</dbReference>
<dbReference type="InterPro" id="IPR033948">
    <property type="entry name" value="ETF_beta_N"/>
</dbReference>
<comment type="caution">
    <text evidence="6">The sequence shown here is derived from an EMBL/GenBank/DDBJ whole genome shotgun (WGS) entry which is preliminary data.</text>
</comment>
<dbReference type="Gene3D" id="3.40.50.620">
    <property type="entry name" value="HUPs"/>
    <property type="match status" value="1"/>
</dbReference>
<dbReference type="Proteomes" id="UP000286732">
    <property type="component" value="Unassembled WGS sequence"/>
</dbReference>
<dbReference type="InterPro" id="IPR014730">
    <property type="entry name" value="ETF_a/b_N"/>
</dbReference>
<evidence type="ECO:0000256" key="4">
    <source>
        <dbReference type="ARBA" id="ARBA00022982"/>
    </source>
</evidence>
<feature type="domain" description="Electron transfer flavoprotein alpha/beta-subunit N-terminal" evidence="5">
    <location>
        <begin position="21"/>
        <end position="211"/>
    </location>
</feature>
<gene>
    <name evidence="6" type="ORF">DSY98_02915</name>
</gene>
<dbReference type="GO" id="GO:0005829">
    <property type="term" value="C:cytosol"/>
    <property type="evidence" value="ECO:0007669"/>
    <property type="project" value="TreeGrafter"/>
</dbReference>
<organism evidence="6 7">
    <name type="scientific">SAR324 cluster bacterium</name>
    <dbReference type="NCBI Taxonomy" id="2024889"/>
    <lineage>
        <taxon>Bacteria</taxon>
        <taxon>Deltaproteobacteria</taxon>
        <taxon>SAR324 cluster</taxon>
    </lineage>
</organism>
<evidence type="ECO:0000256" key="2">
    <source>
        <dbReference type="ARBA" id="ARBA00016797"/>
    </source>
</evidence>
<evidence type="ECO:0000313" key="7">
    <source>
        <dbReference type="Proteomes" id="UP000286732"/>
    </source>
</evidence>
<keyword evidence="4" id="KW-0249">Electron transport</keyword>
<dbReference type="EMBL" id="QNZM01000114">
    <property type="protein sequence ID" value="RTZ81311.1"/>
    <property type="molecule type" value="Genomic_DNA"/>
</dbReference>
<dbReference type="AlphaFoldDB" id="A0A432GDH9"/>
<reference evidence="6 7" key="1">
    <citation type="submission" date="2018-06" db="EMBL/GenBank/DDBJ databases">
        <title>Combined omics and stable isotope probing to characterize newly discovered Mariana Back-Arc vent microbial communities.</title>
        <authorList>
            <person name="Trembath-Reichert E."/>
            <person name="Huber J.A."/>
        </authorList>
    </citation>
    <scope>NUCLEOTIDE SEQUENCE [LARGE SCALE GENOMIC DNA]</scope>
    <source>
        <strain evidence="6">MAG 63_2</strain>
    </source>
</reference>
<dbReference type="GO" id="GO:0009055">
    <property type="term" value="F:electron transfer activity"/>
    <property type="evidence" value="ECO:0007669"/>
    <property type="project" value="InterPro"/>
</dbReference>
<accession>A0A432GDH9</accession>
<evidence type="ECO:0000259" key="5">
    <source>
        <dbReference type="SMART" id="SM00893"/>
    </source>
</evidence>
<dbReference type="SMART" id="SM00893">
    <property type="entry name" value="ETF"/>
    <property type="match status" value="1"/>
</dbReference>
<comment type="similarity">
    <text evidence="1">Belongs to the ETF beta-subunit/FixA family.</text>
</comment>
<dbReference type="SUPFAM" id="SSF52402">
    <property type="entry name" value="Adenine nucleotide alpha hydrolases-like"/>
    <property type="match status" value="1"/>
</dbReference>
<evidence type="ECO:0000313" key="6">
    <source>
        <dbReference type="EMBL" id="RTZ81311.1"/>
    </source>
</evidence>
<feature type="non-terminal residue" evidence="6">
    <location>
        <position position="226"/>
    </location>
</feature>
<proteinExistence type="inferred from homology"/>
<protein>
    <recommendedName>
        <fullName evidence="2">Electron transfer flavoprotein subunit beta</fullName>
    </recommendedName>
</protein>
<evidence type="ECO:0000256" key="3">
    <source>
        <dbReference type="ARBA" id="ARBA00022448"/>
    </source>
</evidence>
<dbReference type="PANTHER" id="PTHR21294">
    <property type="entry name" value="ELECTRON TRANSFER FLAVOPROTEIN BETA-SUBUNIT"/>
    <property type="match status" value="1"/>
</dbReference>
<dbReference type="CDD" id="cd01714">
    <property type="entry name" value="ETF_beta"/>
    <property type="match status" value="1"/>
</dbReference>
<dbReference type="PIRSF" id="PIRSF000090">
    <property type="entry name" value="Beta-ETF"/>
    <property type="match status" value="1"/>
</dbReference>
<dbReference type="InterPro" id="IPR012255">
    <property type="entry name" value="ETF_b"/>
</dbReference>
<keyword evidence="3" id="KW-0813">Transport</keyword>
<name>A0A432GDH9_9DELT</name>
<dbReference type="InterPro" id="IPR014729">
    <property type="entry name" value="Rossmann-like_a/b/a_fold"/>
</dbReference>
<evidence type="ECO:0000256" key="1">
    <source>
        <dbReference type="ARBA" id="ARBA00007557"/>
    </source>
</evidence>
<sequence length="226" mass="24635">MEIIVPIKQVPDVALNIKVKDGAVVEEGLSYVISSWDETALEAALQMTEDVGGEVTLLTVGPEKASESLRKGLAMGAHKAIHVKYDFAKETDSFAYAKILQKVLEGRNYDLILTGKQAQDTDAGLTAPMLAEFLGLPQVTNIIRFSDVSDQNITLYRQGDHATEVLEMNLPGVVTVNDSLNEPRLASMRGIMMAKKKPLEEVDLDALGVSAEMRGAEAYDRSLTVR</sequence>